<sequence length="454" mass="51337">MCFHQTLPPKKTWGLWSADAEQVNGWKAKPVDTEVHVLLPHEVIHALAGRNAFDSLLLGNLSDDARVAFWDHVEDLPPWKHHPVLKSGVSKKRLIGCNIHADGVQFYREDEYFVWSWSSVWGGQGMVKDVLLYKWPIAVIPERHMRTPQVRAAVNTKIAQLTSWSMDIAARGTGPLRGFMGESLAGTPREHLMGAELALGWRACYFAFKGDLKARKEVHELPRYYRCNQFCDRCLATQGTKCPRSMDYRNIASDAAWPMTAISHETYMALDHASLSPWRCMPGFNFLSITYDFTHNFFLGTARDLCASSIKVFIDNGLVGDPRTKGMGELLCLVHRRMRSMCREHGLSLPCKPNLTLANIGGEDGYFTMGSRWKASHIKLFVWWVAKESDFLGPTSHQDPLLHVLAACAFGLQRSCEVMDLAGVVLTEMEAGEVHECLSVHLRAYFWLAAFFYQ</sequence>
<feature type="non-terminal residue" evidence="1">
    <location>
        <position position="454"/>
    </location>
</feature>
<keyword evidence="2" id="KW-1185">Reference proteome</keyword>
<evidence type="ECO:0000313" key="2">
    <source>
        <dbReference type="Proteomes" id="UP001642484"/>
    </source>
</evidence>
<name>A0ABP0I1V2_9DINO</name>
<protein>
    <submittedName>
        <fullName evidence="1">Uncharacterized protein</fullName>
    </submittedName>
</protein>
<evidence type="ECO:0000313" key="1">
    <source>
        <dbReference type="EMBL" id="CAK8995259.1"/>
    </source>
</evidence>
<gene>
    <name evidence="1" type="ORF">CCMP2556_LOCUS3966</name>
</gene>
<dbReference type="EMBL" id="CAXAMN010001584">
    <property type="protein sequence ID" value="CAK8995259.1"/>
    <property type="molecule type" value="Genomic_DNA"/>
</dbReference>
<reference evidence="1 2" key="1">
    <citation type="submission" date="2024-02" db="EMBL/GenBank/DDBJ databases">
        <authorList>
            <person name="Chen Y."/>
            <person name="Shah S."/>
            <person name="Dougan E. K."/>
            <person name="Thang M."/>
            <person name="Chan C."/>
        </authorList>
    </citation>
    <scope>NUCLEOTIDE SEQUENCE [LARGE SCALE GENOMIC DNA]</scope>
</reference>
<comment type="caution">
    <text evidence="1">The sequence shown here is derived from an EMBL/GenBank/DDBJ whole genome shotgun (WGS) entry which is preliminary data.</text>
</comment>
<organism evidence="1 2">
    <name type="scientific">Durusdinium trenchii</name>
    <dbReference type="NCBI Taxonomy" id="1381693"/>
    <lineage>
        <taxon>Eukaryota</taxon>
        <taxon>Sar</taxon>
        <taxon>Alveolata</taxon>
        <taxon>Dinophyceae</taxon>
        <taxon>Suessiales</taxon>
        <taxon>Symbiodiniaceae</taxon>
        <taxon>Durusdinium</taxon>
    </lineage>
</organism>
<proteinExistence type="predicted"/>
<accession>A0ABP0I1V2</accession>
<dbReference type="Proteomes" id="UP001642484">
    <property type="component" value="Unassembled WGS sequence"/>
</dbReference>